<accession>A0ABP1QG59</accession>
<sequence length="163" mass="16973">MLSTILLIFLGSANLVLAGYPTDTYSAGYGFISNGGFGPHGHYLPAVARVKVHKDPFQSHYSLDEEGPTHYKYVRQSSSNHAIVHHPPPLVHHHHGHQAVGIPAAGIVGVGIGGIAPAAVGFANHHVGYGNHHVGYGDYHGGYGGGIVAGYPHAVGVGYGGIY</sequence>
<feature type="chain" id="PRO_5045666856" evidence="1">
    <location>
        <begin position="19"/>
        <end position="163"/>
    </location>
</feature>
<dbReference type="EMBL" id="CAXLJM020000033">
    <property type="protein sequence ID" value="CAL8101716.1"/>
    <property type="molecule type" value="Genomic_DNA"/>
</dbReference>
<name>A0ABP1QG59_9HEXA</name>
<evidence type="ECO:0000313" key="2">
    <source>
        <dbReference type="EMBL" id="CAL8101716.1"/>
    </source>
</evidence>
<comment type="caution">
    <text evidence="2">The sequence shown here is derived from an EMBL/GenBank/DDBJ whole genome shotgun (WGS) entry which is preliminary data.</text>
</comment>
<gene>
    <name evidence="2" type="ORF">ODALV1_LOCUS10929</name>
</gene>
<dbReference type="Proteomes" id="UP001642540">
    <property type="component" value="Unassembled WGS sequence"/>
</dbReference>
<proteinExistence type="predicted"/>
<feature type="signal peptide" evidence="1">
    <location>
        <begin position="1"/>
        <end position="18"/>
    </location>
</feature>
<organism evidence="2 3">
    <name type="scientific">Orchesella dallaii</name>
    <dbReference type="NCBI Taxonomy" id="48710"/>
    <lineage>
        <taxon>Eukaryota</taxon>
        <taxon>Metazoa</taxon>
        <taxon>Ecdysozoa</taxon>
        <taxon>Arthropoda</taxon>
        <taxon>Hexapoda</taxon>
        <taxon>Collembola</taxon>
        <taxon>Entomobryomorpha</taxon>
        <taxon>Entomobryoidea</taxon>
        <taxon>Orchesellidae</taxon>
        <taxon>Orchesellinae</taxon>
        <taxon>Orchesella</taxon>
    </lineage>
</organism>
<keyword evidence="3" id="KW-1185">Reference proteome</keyword>
<reference evidence="2 3" key="1">
    <citation type="submission" date="2024-08" db="EMBL/GenBank/DDBJ databases">
        <authorList>
            <person name="Cucini C."/>
            <person name="Frati F."/>
        </authorList>
    </citation>
    <scope>NUCLEOTIDE SEQUENCE [LARGE SCALE GENOMIC DNA]</scope>
</reference>
<protein>
    <submittedName>
        <fullName evidence="2">Uncharacterized protein</fullName>
    </submittedName>
</protein>
<evidence type="ECO:0000313" key="3">
    <source>
        <dbReference type="Proteomes" id="UP001642540"/>
    </source>
</evidence>
<keyword evidence="1" id="KW-0732">Signal</keyword>
<evidence type="ECO:0000256" key="1">
    <source>
        <dbReference type="SAM" id="SignalP"/>
    </source>
</evidence>